<proteinExistence type="predicted"/>
<reference evidence="2 3" key="1">
    <citation type="submission" date="2023-03" db="EMBL/GenBank/DDBJ databases">
        <title>Genome insight into feeding habits of ladybird beetles.</title>
        <authorList>
            <person name="Li H.-S."/>
            <person name="Huang Y.-H."/>
            <person name="Pang H."/>
        </authorList>
    </citation>
    <scope>NUCLEOTIDE SEQUENCE [LARGE SCALE GENOMIC DNA]</scope>
    <source>
        <strain evidence="2">SYSU_2023b</strain>
        <tissue evidence="2">Whole body</tissue>
    </source>
</reference>
<protein>
    <submittedName>
        <fullName evidence="2">Uncharacterized protein</fullName>
    </submittedName>
</protein>
<name>A0AAW1UWZ4_9CUCU</name>
<sequence length="355" mass="40927">MSKQKMAASEDEVELRLDKCGKKIEFKCAHCGKKVVDKVQCGKCLESFHPSCLGQAACRKDAICKHLQLEKMPVEQATPYEELMIQYKIINIENEYLKKLLEECQGNNRLLRENNKLLNDKVSFLEQKSDKKLYNQAVQKNINTVPIQIGHTDNMSSELQPSKAIPTKPFQSQGNVNVKDINNPKKLPTVVENKQTNILELDKNKEESNSMEVPWRKVVSRRIRTIGTAQTTANNEINTAFQGRNNGNKKVWLFLSRIKTGVTEEIIKTYLNEKLELSAQETPIVKKINTFHKMEDNECFQIGLDIKYRDQVYECTFWPSGVAFARFKFNYDNNRVNSSLANTNFQRELTNRQPN</sequence>
<dbReference type="AlphaFoldDB" id="A0AAW1UWZ4"/>
<accession>A0AAW1UWZ4</accession>
<organism evidence="2 3">
    <name type="scientific">Henosepilachna vigintioctopunctata</name>
    <dbReference type="NCBI Taxonomy" id="420089"/>
    <lineage>
        <taxon>Eukaryota</taxon>
        <taxon>Metazoa</taxon>
        <taxon>Ecdysozoa</taxon>
        <taxon>Arthropoda</taxon>
        <taxon>Hexapoda</taxon>
        <taxon>Insecta</taxon>
        <taxon>Pterygota</taxon>
        <taxon>Neoptera</taxon>
        <taxon>Endopterygota</taxon>
        <taxon>Coleoptera</taxon>
        <taxon>Polyphaga</taxon>
        <taxon>Cucujiformia</taxon>
        <taxon>Coccinelloidea</taxon>
        <taxon>Coccinellidae</taxon>
        <taxon>Epilachninae</taxon>
        <taxon>Epilachnini</taxon>
        <taxon>Henosepilachna</taxon>
    </lineage>
</organism>
<gene>
    <name evidence="2" type="ORF">WA026_023665</name>
</gene>
<feature type="coiled-coil region" evidence="1">
    <location>
        <begin position="101"/>
        <end position="128"/>
    </location>
</feature>
<dbReference type="EMBL" id="JARQZJ010000117">
    <property type="protein sequence ID" value="KAK9887644.1"/>
    <property type="molecule type" value="Genomic_DNA"/>
</dbReference>
<dbReference type="Proteomes" id="UP001431783">
    <property type="component" value="Unassembled WGS sequence"/>
</dbReference>
<comment type="caution">
    <text evidence="2">The sequence shown here is derived from an EMBL/GenBank/DDBJ whole genome shotgun (WGS) entry which is preliminary data.</text>
</comment>
<keyword evidence="1" id="KW-0175">Coiled coil</keyword>
<keyword evidence="3" id="KW-1185">Reference proteome</keyword>
<evidence type="ECO:0000313" key="3">
    <source>
        <dbReference type="Proteomes" id="UP001431783"/>
    </source>
</evidence>
<evidence type="ECO:0000313" key="2">
    <source>
        <dbReference type="EMBL" id="KAK9887644.1"/>
    </source>
</evidence>
<evidence type="ECO:0000256" key="1">
    <source>
        <dbReference type="SAM" id="Coils"/>
    </source>
</evidence>